<feature type="disulfide bond" evidence="10">
    <location>
        <begin position="1211"/>
        <end position="1223"/>
    </location>
</feature>
<dbReference type="Proteomes" id="UP000663891">
    <property type="component" value="Unassembled WGS sequence"/>
</dbReference>
<dbReference type="PANTHER" id="PTHR22722:SF5">
    <property type="entry name" value="LOW-DENSITY LIPOPROTEIN RECEPTOR-RELATED PROTEIN 1B"/>
    <property type="match status" value="1"/>
</dbReference>
<feature type="disulfide bond" evidence="10">
    <location>
        <begin position="125"/>
        <end position="137"/>
    </location>
</feature>
<keyword evidence="8" id="KW-0325">Glycoprotein</keyword>
<feature type="domain" description="G-protein coupled receptors family 1 profile" evidence="13">
    <location>
        <begin position="2391"/>
        <end position="2647"/>
    </location>
</feature>
<feature type="transmembrane region" description="Helical" evidence="11">
    <location>
        <begin position="2495"/>
        <end position="2514"/>
    </location>
</feature>
<feature type="domain" description="EGF-like" evidence="12">
    <location>
        <begin position="884"/>
        <end position="923"/>
    </location>
</feature>
<evidence type="ECO:0000256" key="7">
    <source>
        <dbReference type="ARBA" id="ARBA00023170"/>
    </source>
</evidence>
<comment type="subcellular location">
    <subcellularLocation>
        <location evidence="1">Membrane</location>
        <topology evidence="1">Single-pass membrane protein</topology>
    </subcellularLocation>
</comment>
<evidence type="ECO:0000256" key="6">
    <source>
        <dbReference type="ARBA" id="ARBA00023157"/>
    </source>
</evidence>
<evidence type="ECO:0000256" key="2">
    <source>
        <dbReference type="ARBA" id="ARBA00022692"/>
    </source>
</evidence>
<evidence type="ECO:0000259" key="13">
    <source>
        <dbReference type="PROSITE" id="PS50262"/>
    </source>
</evidence>
<dbReference type="PROSITE" id="PS50068">
    <property type="entry name" value="LDLRA_2"/>
    <property type="match status" value="8"/>
</dbReference>
<feature type="transmembrane region" description="Helical" evidence="11">
    <location>
        <begin position="2700"/>
        <end position="2723"/>
    </location>
</feature>
<dbReference type="EMBL" id="CAJNON010000087">
    <property type="protein sequence ID" value="CAF0944213.1"/>
    <property type="molecule type" value="Genomic_DNA"/>
</dbReference>
<feature type="disulfide bond" evidence="10">
    <location>
        <begin position="636"/>
        <end position="651"/>
    </location>
</feature>
<dbReference type="InterPro" id="IPR000742">
    <property type="entry name" value="EGF"/>
</dbReference>
<feature type="disulfide bond" evidence="10">
    <location>
        <begin position="1722"/>
        <end position="1737"/>
    </location>
</feature>
<dbReference type="SMART" id="SM00192">
    <property type="entry name" value="LDLa"/>
    <property type="match status" value="13"/>
</dbReference>
<feature type="transmembrane region" description="Helical" evidence="11">
    <location>
        <begin position="2668"/>
        <end position="2688"/>
    </location>
</feature>
<keyword evidence="7" id="KW-0675">Receptor</keyword>
<dbReference type="InterPro" id="IPR017452">
    <property type="entry name" value="GPCR_Rhodpsn_7TM"/>
</dbReference>
<dbReference type="PROSITE" id="PS00022">
    <property type="entry name" value="EGF_1"/>
    <property type="match status" value="3"/>
</dbReference>
<accession>A0A814CQ00</accession>
<dbReference type="GO" id="GO:0043235">
    <property type="term" value="C:receptor complex"/>
    <property type="evidence" value="ECO:0007669"/>
    <property type="project" value="TreeGrafter"/>
</dbReference>
<dbReference type="InterPro" id="IPR002172">
    <property type="entry name" value="LDrepeatLR_classA_rpt"/>
</dbReference>
<keyword evidence="6 9" id="KW-1015">Disulfide bond</keyword>
<feature type="disulfide bond" evidence="10">
    <location>
        <begin position="102"/>
        <end position="117"/>
    </location>
</feature>
<evidence type="ECO:0000256" key="4">
    <source>
        <dbReference type="ARBA" id="ARBA00022989"/>
    </source>
</evidence>
<evidence type="ECO:0000256" key="11">
    <source>
        <dbReference type="SAM" id="Phobius"/>
    </source>
</evidence>
<evidence type="ECO:0000256" key="9">
    <source>
        <dbReference type="PROSITE-ProRule" id="PRU00076"/>
    </source>
</evidence>
<keyword evidence="2 11" id="KW-0812">Transmembrane</keyword>
<evidence type="ECO:0000256" key="5">
    <source>
        <dbReference type="ARBA" id="ARBA00023136"/>
    </source>
</evidence>
<evidence type="ECO:0000256" key="1">
    <source>
        <dbReference type="ARBA" id="ARBA00004167"/>
    </source>
</evidence>
<dbReference type="Gene3D" id="4.10.400.10">
    <property type="entry name" value="Low-density Lipoprotein Receptor"/>
    <property type="match status" value="8"/>
</dbReference>
<dbReference type="Gene3D" id="1.20.1070.10">
    <property type="entry name" value="Rhodopsin 7-helix transmembrane proteins"/>
    <property type="match status" value="1"/>
</dbReference>
<dbReference type="InterPro" id="IPR051221">
    <property type="entry name" value="LDLR-related"/>
</dbReference>
<dbReference type="PROSITE" id="PS01209">
    <property type="entry name" value="LDLRA_1"/>
    <property type="match status" value="6"/>
</dbReference>
<organism evidence="14 15">
    <name type="scientific">Adineta steineri</name>
    <dbReference type="NCBI Taxonomy" id="433720"/>
    <lineage>
        <taxon>Eukaryota</taxon>
        <taxon>Metazoa</taxon>
        <taxon>Spiralia</taxon>
        <taxon>Gnathifera</taxon>
        <taxon>Rotifera</taxon>
        <taxon>Eurotatoria</taxon>
        <taxon>Bdelloidea</taxon>
        <taxon>Adinetida</taxon>
        <taxon>Adinetidae</taxon>
        <taxon>Adineta</taxon>
    </lineage>
</organism>
<dbReference type="PROSITE" id="PS01186">
    <property type="entry name" value="EGF_2"/>
    <property type="match status" value="2"/>
</dbReference>
<dbReference type="SUPFAM" id="SSF81321">
    <property type="entry name" value="Family A G protein-coupled receptor-like"/>
    <property type="match status" value="1"/>
</dbReference>
<evidence type="ECO:0000256" key="3">
    <source>
        <dbReference type="ARBA" id="ARBA00022737"/>
    </source>
</evidence>
<evidence type="ECO:0000313" key="15">
    <source>
        <dbReference type="Proteomes" id="UP000663891"/>
    </source>
</evidence>
<feature type="domain" description="EGF-like" evidence="12">
    <location>
        <begin position="1970"/>
        <end position="2009"/>
    </location>
</feature>
<dbReference type="InterPro" id="IPR036055">
    <property type="entry name" value="LDL_receptor-like_sf"/>
</dbReference>
<keyword evidence="9" id="KW-0245">EGF-like domain</keyword>
<comment type="caution">
    <text evidence="9">Lacks conserved residue(s) required for the propagation of feature annotation.</text>
</comment>
<feature type="transmembrane region" description="Helical" evidence="11">
    <location>
        <begin position="2375"/>
        <end position="2399"/>
    </location>
</feature>
<feature type="disulfide bond" evidence="10">
    <location>
        <begin position="1621"/>
        <end position="1636"/>
    </location>
</feature>
<keyword evidence="3" id="KW-0677">Repeat</keyword>
<dbReference type="PANTHER" id="PTHR22722">
    <property type="entry name" value="LOW-DENSITY LIPOPROTEIN RECEPTOR-RELATED PROTEIN 2-RELATED"/>
    <property type="match status" value="1"/>
</dbReference>
<dbReference type="SUPFAM" id="SSF57424">
    <property type="entry name" value="LDL receptor-like module"/>
    <property type="match status" value="8"/>
</dbReference>
<proteinExistence type="predicted"/>
<feature type="disulfide bond" evidence="10">
    <location>
        <begin position="1218"/>
        <end position="1236"/>
    </location>
</feature>
<evidence type="ECO:0000313" key="14">
    <source>
        <dbReference type="EMBL" id="CAF0944213.1"/>
    </source>
</evidence>
<feature type="transmembrane region" description="Helical" evidence="11">
    <location>
        <begin position="2554"/>
        <end position="2573"/>
    </location>
</feature>
<comment type="caution">
    <text evidence="14">The sequence shown here is derived from an EMBL/GenBank/DDBJ whole genome shotgun (WGS) entry which is preliminary data.</text>
</comment>
<name>A0A814CQ00_9BILA</name>
<feature type="disulfide bond" evidence="10">
    <location>
        <begin position="535"/>
        <end position="550"/>
    </location>
</feature>
<feature type="transmembrane region" description="Helical" evidence="11">
    <location>
        <begin position="2594"/>
        <end position="2614"/>
    </location>
</feature>
<feature type="disulfide bond" evidence="9">
    <location>
        <begin position="1999"/>
        <end position="2008"/>
    </location>
</feature>
<feature type="transmembrane region" description="Helical" evidence="11">
    <location>
        <begin position="2411"/>
        <end position="2433"/>
    </location>
</feature>
<dbReference type="Pfam" id="PF00057">
    <property type="entry name" value="Ldl_recept_a"/>
    <property type="match status" value="5"/>
</dbReference>
<dbReference type="SMART" id="SM00181">
    <property type="entry name" value="EGF"/>
    <property type="match status" value="3"/>
</dbReference>
<gene>
    <name evidence="14" type="ORF">VCS650_LOCUS11684</name>
</gene>
<keyword evidence="4 11" id="KW-1133">Transmembrane helix</keyword>
<dbReference type="OrthoDB" id="664115at2759"/>
<feature type="disulfide bond" evidence="9">
    <location>
        <begin position="913"/>
        <end position="922"/>
    </location>
</feature>
<keyword evidence="5 11" id="KW-0472">Membrane</keyword>
<evidence type="ECO:0000256" key="8">
    <source>
        <dbReference type="ARBA" id="ARBA00023180"/>
    </source>
</evidence>
<dbReference type="PROSITE" id="PS50026">
    <property type="entry name" value="EGF_3"/>
    <property type="match status" value="2"/>
</dbReference>
<feature type="disulfide bond" evidence="10">
    <location>
        <begin position="1188"/>
        <end position="1203"/>
    </location>
</feature>
<dbReference type="Gene3D" id="2.10.25.10">
    <property type="entry name" value="Laminin"/>
    <property type="match status" value="2"/>
</dbReference>
<feature type="transmembrane region" description="Helical" evidence="11">
    <location>
        <begin position="2453"/>
        <end position="2474"/>
    </location>
</feature>
<dbReference type="CDD" id="cd00112">
    <property type="entry name" value="LDLa"/>
    <property type="match status" value="8"/>
</dbReference>
<reference evidence="14" key="1">
    <citation type="submission" date="2021-02" db="EMBL/GenBank/DDBJ databases">
        <authorList>
            <person name="Nowell W R."/>
        </authorList>
    </citation>
    <scope>NUCLEOTIDE SEQUENCE</scope>
</reference>
<dbReference type="GO" id="GO:0005886">
    <property type="term" value="C:plasma membrane"/>
    <property type="evidence" value="ECO:0007669"/>
    <property type="project" value="TreeGrafter"/>
</dbReference>
<dbReference type="PROSITE" id="PS50262">
    <property type="entry name" value="G_PROTEIN_RECEP_F1_2"/>
    <property type="match status" value="1"/>
</dbReference>
<feature type="disulfide bond" evidence="10">
    <location>
        <begin position="132"/>
        <end position="150"/>
    </location>
</feature>
<sequence length="2752" mass="322546">MLVTTDTLFSWNIPFNDIEQYAAYLNKNSTVDMTEIFVCNCTQNRIGSSCQYEQPSGSSNIGQFIDNQISRIKDRFNEIITCLIDEIQCNAGLLCLEWRQICDGIPQCDDGADETNCYLLEFNHCEKDEYQCRNGMCIPVEFLFDADFDCMDMSDEQENQLLYAPFIRCSKKSSWACDERLCRKDQFSCGDGECIHWSNLIHHRNMCENLRDLTYNCETIRSFSTFPTGICRFNVDSSGLPNMSLCTYHLRMLLHGQQRKTAYLMIIDHCPDLIQYPEQPTLSPALKMFFNKSRIVSFYNLTLQNFYLNIQKLTADVVCFQGSLICKKIRQWFYHEHCMDFEQFQTLESYPFFPISYLFCQAANYDLAIRSDSDEVWQTNEDKVSFYRCNQSDQVISQRRINDGYIDCLLGDDEISQEQTIIEPYRYRCITEEPRQFVSYQQLGNKIRECIDGSDEISVHINWNLLLCEYPDDYACEMFRNHQVNDIQLLFQRHCDSIWDTMDGNDERNCSYWKCSSNKYQCRETGQCIDRTWICDGEFDCNNGDDERNCSRFSTGWTLQSKCNQSTEYFCITFDFLSNTTFNRPCIHNNKIGDEKIDCLGGYDERNLLSCSDHQMLGDRFMCDNQTKCIALHKICNGFTDCFDQTDELICFWDRGQCKMNEFACSSGRKCLQQSCNKNQTCPNGEHFLWCPRNTSVPYRFNKVQRTSEYVSFCHSYVPKALLLENRESILPTTNKNEKLIHEFCNRGFYLLAQNGSELDCFCPPSFYGHRCQYNRRRITVIVRLERRHRSDLPFVLHVLVLLVCNRSIIIDHQTFADIDQDFFEKHHIYLLYSRPRLRCIYSVRFEAYYGNRFISFWEYLITPLDFLPVFRLVKILRFPDRTIPWLCSQNLCLNNGTCYMNNDNSEQSLCICERGWYGASCEKLLEHSECSTDALARDQDVCVCPHTFLFPHCHIQNTICQQADICSAEQTCYALSVLPPNQYTCLCQSSQCLSYQAFLMLHRSKPNEQPILVQLLKLSSAYPRLRQQFLILARTEFPVKRLMDTYDKRKKTTGLVPEVGLLYTFTPEINSVTSVLNILYINCTNNHLFNIIIDLDVQLQQCNFLMDNMHHHYSIKLYHSYCQDEKFSPCFYSDNYYEQPSGISTIGQIIENQISRIKDRLNEIITCLIDEIQCNTGLLCLEWRQICDGISQCDDGADETNCYLLEFNHCEKDEYQCRNGMCIPTEFLFDADFDCMDMSDEQENQLLYAPFLRCSKKSTWACDERLCRTDQFSCGDGECIHWSNLIHHRTMCDNLRDLTYNCETIRDFTTFPTGICRYNMKSVGPPNMSLCTTHLRNLLRGYQRKPALLMIIDHCPDRIQYPEQSTLSPVLKMFFDKSRIVSFYNFTVQNFDLNLPKVTADVVCFQGSMICNKIRQWVYHEHCMDFEQFQTLESYPFFPISYLFCQAANSYSVIPSDSDEVWQTNEDKGSSYTCNQSDQVISQRRINDGYTDCLLGDDEINQKQTILEPYQYRCITEESRQFVSYQQLGNKVHECIDGSDEISVRINWNLFLCEYPDDYACEMFRNHQVNDIQLLFQRHCDSIWDTMDGNDERNCSYWKCSSNMYQCRETGQCIDRTWICDGEFDCNNGDDERNCSKFSTGWTLQSKCNQSIEYFCITFDFLSNTTFNRPCISNNKIGDEKIDCLGGRDERNVLSCSDHQMLGDRFMCDNQTKCIAPHKICNGFTDCFDQTDELICFWDRGQCKMNGFACSSGRKCLQQSCNKNQTCPNGEHFLWCPRNTSVPYRFNKVQRTSEYVSFCHSYVPKALLLENRELILPTTNKNEKLIHEFCNRGFYLLTQNGSELDCFCPPSFYGHRCQYNRRRITVVVRLERRHRSDLPFVFHVLVLLICNRSIIIDHQIFADIDQDFFEKYQIYLLYSRPRLRCIYSVRFEAYHGNRFISFWEYLITPLDFLPVFRLVKILRFPDRTIPWLCSQNLCLNNGTCYVDNENSEQSLCICQRGWYGASCEKLLEHSECSADALVRDLDVCVCPHTFLFPHCHIQNTICQQANICTANQTCYALSVFPPNQYTCLCHSSQCLSYQAFLMLHRSKPNEQPILVQLLKLSSAYPRLRQQFLIEAWTEFPVKRLMDTYDKRKKTTGLVPEVGLLYTFTPEIDSVTSVLNILYINCTNNHLFDIIIDLDVQLQQCHFLMDNIHQHHSIKLYHSYCQDEKFSPCFYSDNYVCYCSIITNRSECLTYRYINCTNNHLFDIIIDLDVQLQQCHFLMDNIHQHHSIKLYHSYCQDEKFSPCFYSDNYVCYCSIITNRSECLTYRQHSITCSYCINHGLCLRGDLQNRNDFVCICPKCVSGDLCQFSLNRFSISLEMLIEKTRSGFLTFVGPLIFLLIGIVFNGLTFFTFSGRKARGTSIGFFLFLSSIISQLVLVLLFTRVAYLVVARKITIDYRINEMFCKILPYLMLPLNYFSLWLMIFVTVGRAVAVAKPIRFRSFQTVSNAIILSILTFIILFGSCYFLIDQYKLILHPEDSHPWCVQEIQFHHRKLVQYISLVHQMVPFLIHMTAALIIIIVVSRSRAASHHLPLVSALSCELRQRADLLFSPIICFVTQLPQLIILFFDACDYEKSSWFIHGTLVAYYISFMPQISLFFMYILPSRLYKQTFLLELRQRADLLFSPIICFVTQLPQLIILFFDACDYEKSSWFIHGTLVAYYISFMPQISLFFMYILPSRLYKQTFLLETKFGKFLSNTFKSRIHS</sequence>
<feature type="transmembrane region" description="Helical" evidence="11">
    <location>
        <begin position="2626"/>
        <end position="2648"/>
    </location>
</feature>
<dbReference type="SUPFAM" id="SSF57196">
    <property type="entry name" value="EGF/Laminin"/>
    <property type="match status" value="2"/>
</dbReference>
<dbReference type="PRINTS" id="PR00261">
    <property type="entry name" value="LDLRECEPTOR"/>
</dbReference>
<evidence type="ECO:0000256" key="10">
    <source>
        <dbReference type="PROSITE-ProRule" id="PRU00124"/>
    </source>
</evidence>
<evidence type="ECO:0008006" key="16">
    <source>
        <dbReference type="Google" id="ProtNLM"/>
    </source>
</evidence>
<protein>
    <recommendedName>
        <fullName evidence="16">Low-density lipoprotein receptor-related protein 2</fullName>
    </recommendedName>
</protein>
<dbReference type="InterPro" id="IPR023415">
    <property type="entry name" value="LDLR_class-A_CS"/>
</dbReference>
<evidence type="ECO:0000259" key="12">
    <source>
        <dbReference type="PROSITE" id="PS50026"/>
    </source>
</evidence>